<dbReference type="InterPro" id="IPR016177">
    <property type="entry name" value="DNA-bd_dom_sf"/>
</dbReference>
<dbReference type="GO" id="GO:0004519">
    <property type="term" value="F:endonuclease activity"/>
    <property type="evidence" value="ECO:0007669"/>
    <property type="project" value="UniProtKB-KW"/>
</dbReference>
<reference evidence="1 2" key="1">
    <citation type="journal article" date="2012" name="J. Virol.">
        <title>Complete Genome Sequence of Cronobacter sakazakii Bacteriophage vB_CsaM_GAP161.</title>
        <authorList>
            <person name="Abbasifar R."/>
            <person name="Kropinski A.M."/>
            <person name="Sabour P.M."/>
            <person name="Ackermann H.W."/>
            <person name="Lingohr E.J."/>
            <person name="Griffiths M.W."/>
        </authorList>
    </citation>
    <scope>NUCLEOTIDE SEQUENCE [LARGE SCALE GENOMIC DNA]</scope>
</reference>
<dbReference type="RefSeq" id="YP_006986305.1">
    <property type="nucleotide sequence ID" value="NC_019398.1"/>
</dbReference>
<dbReference type="GeneID" id="13997570"/>
<protein>
    <submittedName>
        <fullName evidence="1">Putative homing endonuclease</fullName>
    </submittedName>
</protein>
<dbReference type="OrthoDB" id="21336at10239"/>
<evidence type="ECO:0000313" key="2">
    <source>
        <dbReference type="Proteomes" id="UP000000455"/>
    </source>
</evidence>
<keyword evidence="1" id="KW-0255">Endonuclease</keyword>
<organism evidence="1 2">
    <name type="scientific">Cronobacter phage vB_CsaM_GAP161</name>
    <dbReference type="NCBI Taxonomy" id="1141138"/>
    <lineage>
        <taxon>Viruses</taxon>
        <taxon>Duplodnaviria</taxon>
        <taxon>Heunggongvirae</taxon>
        <taxon>Uroviricota</taxon>
        <taxon>Caudoviricetes</taxon>
        <taxon>Pantevenvirales</taxon>
        <taxon>Straboviridae</taxon>
        <taxon>Pseudotevenvirus</taxon>
        <taxon>Pseudotevenvirus gap161</taxon>
    </lineage>
</organism>
<dbReference type="SUPFAM" id="SSF54060">
    <property type="entry name" value="His-Me finger endonucleases"/>
    <property type="match status" value="1"/>
</dbReference>
<accession>K4F706</accession>
<proteinExistence type="predicted"/>
<dbReference type="GO" id="GO:0003677">
    <property type="term" value="F:DNA binding"/>
    <property type="evidence" value="ECO:0007669"/>
    <property type="project" value="InterPro"/>
</dbReference>
<dbReference type="KEGG" id="vg:13997570"/>
<dbReference type="EMBL" id="JN882287">
    <property type="protein sequence ID" value="AFC22136.1"/>
    <property type="molecule type" value="Genomic_DNA"/>
</dbReference>
<gene>
    <name evidence="1" type="ORF">GAP161_029</name>
</gene>
<dbReference type="InterPro" id="IPR044925">
    <property type="entry name" value="His-Me_finger_sf"/>
</dbReference>
<sequence>MQKSYGSGKRTLDEEKKGLDLLIPNLSIDAEKGVVLWKTPNRNQRKIKAGDVAGSPNARGYHIIKFNDEQYRRHRLVFYYVYGYLPEIVDHVRGVEFGDGISNLRELTQSLNAINRKVPSTNSSGYIGVSRHETKTKGVLWRGRITVEGKKVNLGLFTTPEEAHQAVVTEQIKRNTNLERRS</sequence>
<keyword evidence="1" id="KW-0378">Hydrolase</keyword>
<name>K4F706_9CAUD</name>
<dbReference type="SUPFAM" id="SSF54171">
    <property type="entry name" value="DNA-binding domain"/>
    <property type="match status" value="1"/>
</dbReference>
<keyword evidence="1" id="KW-0540">Nuclease</keyword>
<dbReference type="Proteomes" id="UP000000455">
    <property type="component" value="Segment"/>
</dbReference>
<keyword evidence="2" id="KW-1185">Reference proteome</keyword>
<evidence type="ECO:0000313" key="1">
    <source>
        <dbReference type="EMBL" id="AFC22136.1"/>
    </source>
</evidence>